<organism evidence="8 9">
    <name type="scientific">Chitinophaga skermanii</name>
    <dbReference type="NCBI Taxonomy" id="331697"/>
    <lineage>
        <taxon>Bacteria</taxon>
        <taxon>Pseudomonadati</taxon>
        <taxon>Bacteroidota</taxon>
        <taxon>Chitinophagia</taxon>
        <taxon>Chitinophagales</taxon>
        <taxon>Chitinophagaceae</taxon>
        <taxon>Chitinophaga</taxon>
    </lineage>
</organism>
<evidence type="ECO:0000256" key="6">
    <source>
        <dbReference type="ARBA" id="ARBA00023136"/>
    </source>
</evidence>
<protein>
    <submittedName>
        <fullName evidence="8">Outer membrane protein TolC</fullName>
    </submittedName>
</protein>
<name>A0A327R2F9_9BACT</name>
<comment type="caution">
    <text evidence="8">The sequence shown here is derived from an EMBL/GenBank/DDBJ whole genome shotgun (WGS) entry which is preliminary data.</text>
</comment>
<proteinExistence type="inferred from homology"/>
<evidence type="ECO:0000313" key="9">
    <source>
        <dbReference type="Proteomes" id="UP000249547"/>
    </source>
</evidence>
<evidence type="ECO:0000256" key="1">
    <source>
        <dbReference type="ARBA" id="ARBA00004442"/>
    </source>
</evidence>
<evidence type="ECO:0000256" key="3">
    <source>
        <dbReference type="ARBA" id="ARBA00022448"/>
    </source>
</evidence>
<keyword evidence="7" id="KW-0998">Cell outer membrane</keyword>
<dbReference type="GO" id="GO:0009279">
    <property type="term" value="C:cell outer membrane"/>
    <property type="evidence" value="ECO:0007669"/>
    <property type="project" value="UniProtKB-SubCell"/>
</dbReference>
<dbReference type="Gene3D" id="1.20.1600.10">
    <property type="entry name" value="Outer membrane efflux proteins (OEP)"/>
    <property type="match status" value="1"/>
</dbReference>
<keyword evidence="6" id="KW-0472">Membrane</keyword>
<dbReference type="InterPro" id="IPR051906">
    <property type="entry name" value="TolC-like"/>
</dbReference>
<dbReference type="GO" id="GO:0015562">
    <property type="term" value="F:efflux transmembrane transporter activity"/>
    <property type="evidence" value="ECO:0007669"/>
    <property type="project" value="InterPro"/>
</dbReference>
<dbReference type="Pfam" id="PF02321">
    <property type="entry name" value="OEP"/>
    <property type="match status" value="2"/>
</dbReference>
<evidence type="ECO:0000256" key="5">
    <source>
        <dbReference type="ARBA" id="ARBA00022692"/>
    </source>
</evidence>
<evidence type="ECO:0000313" key="8">
    <source>
        <dbReference type="EMBL" id="RAJ10860.1"/>
    </source>
</evidence>
<dbReference type="InterPro" id="IPR003423">
    <property type="entry name" value="OMP_efflux"/>
</dbReference>
<dbReference type="GO" id="GO:1990281">
    <property type="term" value="C:efflux pump complex"/>
    <property type="evidence" value="ECO:0007669"/>
    <property type="project" value="TreeGrafter"/>
</dbReference>
<dbReference type="SUPFAM" id="SSF56954">
    <property type="entry name" value="Outer membrane efflux proteins (OEP)"/>
    <property type="match status" value="1"/>
</dbReference>
<dbReference type="PANTHER" id="PTHR30026:SF20">
    <property type="entry name" value="OUTER MEMBRANE PROTEIN TOLC"/>
    <property type="match status" value="1"/>
</dbReference>
<evidence type="ECO:0000256" key="2">
    <source>
        <dbReference type="ARBA" id="ARBA00007613"/>
    </source>
</evidence>
<comment type="similarity">
    <text evidence="2">Belongs to the outer membrane factor (OMF) (TC 1.B.17) family.</text>
</comment>
<dbReference type="RefSeq" id="WP_111595981.1">
    <property type="nucleotide sequence ID" value="NZ_QLLL01000001.1"/>
</dbReference>
<dbReference type="EMBL" id="QLLL01000001">
    <property type="protein sequence ID" value="RAJ10860.1"/>
    <property type="molecule type" value="Genomic_DNA"/>
</dbReference>
<keyword evidence="5" id="KW-0812">Transmembrane</keyword>
<keyword evidence="4" id="KW-1134">Transmembrane beta strand</keyword>
<dbReference type="PANTHER" id="PTHR30026">
    <property type="entry name" value="OUTER MEMBRANE PROTEIN TOLC"/>
    <property type="match status" value="1"/>
</dbReference>
<dbReference type="AlphaFoldDB" id="A0A327R2F9"/>
<keyword evidence="9" id="KW-1185">Reference proteome</keyword>
<sequence>MIVVKLIRLCLIGALIPLPLLAQQQVKPPLDLSALLMKVNEHAPSLMVDESAIRIKEAQEEASRFNWLPSLKLNYQADIGTNNNLPGGYFANGIVPGNSRVREEENTSTILTDLGIAAFDWEIYNFGKYNAQRNVAKSETALEKARYEQAKFELQVLALNGYLQLIRLLEQRTIQLQNIARNVEIRRSIQSLAVSGVKAGVDTSIAEAELSRSRLDLMELDNQAKKLQLQLSSITGMQPADIMPDTTLPGKMYSKFILPMINDNDTIIENHPLLQVYKSLETNSQYREEQVRKNYNPKLMLQAAYWGRGSSVSAKDEFRSLSKGFGFERSNYLVGLGLTFNIFDLKRRQLEVSIQQQQTYYAKKKIEEQQVALTMLNDQADVELETARERLMEMPHQLDAANAAYRQKFSLYKNGLTNIVELNAAQTMLYRAETSYTNARYAYCKAMFQKAFATNQLQALINLLK</sequence>
<keyword evidence="3" id="KW-0813">Transport</keyword>
<comment type="subcellular location">
    <subcellularLocation>
        <location evidence="1">Cell outer membrane</location>
    </subcellularLocation>
</comment>
<dbReference type="Proteomes" id="UP000249547">
    <property type="component" value="Unassembled WGS sequence"/>
</dbReference>
<accession>A0A327R2F9</accession>
<dbReference type="OrthoDB" id="654853at2"/>
<evidence type="ECO:0000256" key="4">
    <source>
        <dbReference type="ARBA" id="ARBA00022452"/>
    </source>
</evidence>
<gene>
    <name evidence="8" type="ORF">LX64_00467</name>
</gene>
<reference evidence="8 9" key="1">
    <citation type="submission" date="2018-06" db="EMBL/GenBank/DDBJ databases">
        <title>Genomic Encyclopedia of Archaeal and Bacterial Type Strains, Phase II (KMG-II): from individual species to whole genera.</title>
        <authorList>
            <person name="Goeker M."/>
        </authorList>
    </citation>
    <scope>NUCLEOTIDE SEQUENCE [LARGE SCALE GENOMIC DNA]</scope>
    <source>
        <strain evidence="8 9">DSM 23857</strain>
    </source>
</reference>
<dbReference type="GO" id="GO:0015288">
    <property type="term" value="F:porin activity"/>
    <property type="evidence" value="ECO:0007669"/>
    <property type="project" value="TreeGrafter"/>
</dbReference>
<evidence type="ECO:0000256" key="7">
    <source>
        <dbReference type="ARBA" id="ARBA00023237"/>
    </source>
</evidence>